<accession>A0A1G6NTY1</accession>
<feature type="domain" description="YhcG N-terminal" evidence="2">
    <location>
        <begin position="15"/>
        <end position="105"/>
    </location>
</feature>
<dbReference type="InterPro" id="IPR011856">
    <property type="entry name" value="tRNA_endonuc-like_dom_sf"/>
</dbReference>
<dbReference type="AlphaFoldDB" id="A0A1G6NTY1"/>
<gene>
    <name evidence="3" type="ORF">SAMN04487894_103380</name>
</gene>
<dbReference type="InterPro" id="IPR053148">
    <property type="entry name" value="PD-DEXK-like_domain"/>
</dbReference>
<keyword evidence="4" id="KW-1185">Reference proteome</keyword>
<dbReference type="PANTHER" id="PTHR30547">
    <property type="entry name" value="UNCHARACTERIZED PROTEIN YHCG-RELATED"/>
    <property type="match status" value="1"/>
</dbReference>
<feature type="domain" description="YhcG PDDEXK nuclease" evidence="1">
    <location>
        <begin position="223"/>
        <end position="376"/>
    </location>
</feature>
<dbReference type="InterPro" id="IPR009362">
    <property type="entry name" value="YhcG_C"/>
</dbReference>
<keyword evidence="3" id="KW-0540">Nuclease</keyword>
<feature type="domain" description="YhcG N-terminal" evidence="2">
    <location>
        <begin position="149"/>
        <end position="199"/>
    </location>
</feature>
<dbReference type="Pfam" id="PF06250">
    <property type="entry name" value="YhcG_C"/>
    <property type="match status" value="1"/>
</dbReference>
<keyword evidence="3" id="KW-0378">Hydrolase</keyword>
<proteinExistence type="predicted"/>
<keyword evidence="3" id="KW-0255">Endonuclease</keyword>
<dbReference type="Pfam" id="PF17761">
    <property type="entry name" value="DUF1016_N"/>
    <property type="match status" value="2"/>
</dbReference>
<evidence type="ECO:0000259" key="1">
    <source>
        <dbReference type="Pfam" id="PF06250"/>
    </source>
</evidence>
<evidence type="ECO:0000313" key="3">
    <source>
        <dbReference type="EMBL" id="SDC70794.1"/>
    </source>
</evidence>
<dbReference type="RefSeq" id="WP_176954352.1">
    <property type="nucleotide sequence ID" value="NZ_FMZO01000003.1"/>
</dbReference>
<dbReference type="STRING" id="1285928.SAMN04487894_103380"/>
<protein>
    <submittedName>
        <fullName evidence="3">Predicted nuclease of restriction endonuclease-like (RecB) superfamily, DUF1016 family</fullName>
    </submittedName>
</protein>
<dbReference type="GO" id="GO:0004519">
    <property type="term" value="F:endonuclease activity"/>
    <property type="evidence" value="ECO:0007669"/>
    <property type="project" value="UniProtKB-KW"/>
</dbReference>
<dbReference type="InterPro" id="IPR041527">
    <property type="entry name" value="YhcG_N"/>
</dbReference>
<dbReference type="Proteomes" id="UP000198757">
    <property type="component" value="Unassembled WGS sequence"/>
</dbReference>
<sequence length="396" mass="45821">MKAITRPYKKWLGTLKEEIAQSRLQTALTVNKNMLLLYWFLGRQIIEKIDGEDWGAKVIDQLSVDLQSGFPDMRGFSVRNLLYMKQFAAVYPDLLITQQPVAQLRTSRSSGRAAAKKTVKKEKKSLIPEFTQQPVAQFDGVSYFLSNPLLIGIPWGHHTYLIDKISNEQERLWYIQKTVAHNWSRALLQYQLSTDLYLRQHKRKKTSNFHLTLPKPQADLANQILKDPYIFRFPQISEFATERQLEEHLLLHIRDFLLELGAGFAFVGRQVILKGTKKDYFADLLFYHLLLRCFVVIDLKMESFELEHTGKMNGYLNIVNKQFKQESDRPSIGIILCGSKDNMEVDFALAGINQPIGVCEYTFSKALPRTLKNRLPTAKQLQDEVKVFYKKLNTGK</sequence>
<dbReference type="PANTHER" id="PTHR30547:SF5">
    <property type="entry name" value="NUCLEASE YHCG-RELATED"/>
    <property type="match status" value="1"/>
</dbReference>
<reference evidence="4" key="1">
    <citation type="submission" date="2016-10" db="EMBL/GenBank/DDBJ databases">
        <authorList>
            <person name="Varghese N."/>
            <person name="Submissions S."/>
        </authorList>
    </citation>
    <scope>NUCLEOTIDE SEQUENCE [LARGE SCALE GENOMIC DNA]</scope>
    <source>
        <strain evidence="4">DSM 25811 / CCM 8410 / LMG 26954 / E90</strain>
    </source>
</reference>
<evidence type="ECO:0000313" key="4">
    <source>
        <dbReference type="Proteomes" id="UP000198757"/>
    </source>
</evidence>
<dbReference type="EMBL" id="FMZO01000003">
    <property type="protein sequence ID" value="SDC70794.1"/>
    <property type="molecule type" value="Genomic_DNA"/>
</dbReference>
<evidence type="ECO:0000259" key="2">
    <source>
        <dbReference type="Pfam" id="PF17761"/>
    </source>
</evidence>
<organism evidence="3 4">
    <name type="scientific">Niabella drilacis (strain DSM 25811 / CCM 8410 / CCUG 62505 / LMG 26954 / E90)</name>
    <dbReference type="NCBI Taxonomy" id="1285928"/>
    <lineage>
        <taxon>Bacteria</taxon>
        <taxon>Pseudomonadati</taxon>
        <taxon>Bacteroidota</taxon>
        <taxon>Chitinophagia</taxon>
        <taxon>Chitinophagales</taxon>
        <taxon>Chitinophagaceae</taxon>
        <taxon>Niabella</taxon>
    </lineage>
</organism>
<name>A0A1G6NTY1_NIADE</name>
<dbReference type="Gene3D" id="3.40.1350.10">
    <property type="match status" value="1"/>
</dbReference>
<dbReference type="GO" id="GO:0003676">
    <property type="term" value="F:nucleic acid binding"/>
    <property type="evidence" value="ECO:0007669"/>
    <property type="project" value="InterPro"/>
</dbReference>